<evidence type="ECO:0008006" key="15">
    <source>
        <dbReference type="Google" id="ProtNLM"/>
    </source>
</evidence>
<keyword evidence="8" id="KW-0131">Cell cycle</keyword>
<evidence type="ECO:0000256" key="9">
    <source>
        <dbReference type="ARBA" id="ARBA00023315"/>
    </source>
</evidence>
<evidence type="ECO:0000256" key="1">
    <source>
        <dbReference type="ARBA" id="ARBA00004123"/>
    </source>
</evidence>
<dbReference type="PANTHER" id="PTHR45884:SF2">
    <property type="entry name" value="N-ACETYLTRANSFERASE ECO"/>
    <property type="match status" value="1"/>
</dbReference>
<evidence type="ECO:0000313" key="13">
    <source>
        <dbReference type="EMBL" id="KAF2481821.1"/>
    </source>
</evidence>
<protein>
    <recommendedName>
        <fullName evidence="15">ESCO1/2 acetyl-transferase-domain-containing protein</fullName>
    </recommendedName>
</protein>
<comment type="similarity">
    <text evidence="2">Belongs to the acetyltransferase family. ECO subfamily.</text>
</comment>
<name>A0A6A6PQ72_9PEZI</name>
<dbReference type="InterPro" id="IPR028009">
    <property type="entry name" value="ESCO_Acetyltransf_dom"/>
</dbReference>
<evidence type="ECO:0000256" key="2">
    <source>
        <dbReference type="ARBA" id="ARBA00005816"/>
    </source>
</evidence>
<feature type="compositionally biased region" description="Basic and acidic residues" evidence="10">
    <location>
        <begin position="79"/>
        <end position="89"/>
    </location>
</feature>
<dbReference type="OrthoDB" id="428854at2759"/>
<dbReference type="Proteomes" id="UP000799767">
    <property type="component" value="Unassembled WGS sequence"/>
</dbReference>
<evidence type="ECO:0000256" key="4">
    <source>
        <dbReference type="ARBA" id="ARBA00022723"/>
    </source>
</evidence>
<dbReference type="GeneID" id="54474953"/>
<proteinExistence type="inferred from homology"/>
<dbReference type="PANTHER" id="PTHR45884">
    <property type="entry name" value="N-ACETYLTRANSFERASE ECO"/>
    <property type="match status" value="1"/>
</dbReference>
<evidence type="ECO:0000313" key="14">
    <source>
        <dbReference type="Proteomes" id="UP000799767"/>
    </source>
</evidence>
<organism evidence="13 14">
    <name type="scientific">Neohortaea acidophila</name>
    <dbReference type="NCBI Taxonomy" id="245834"/>
    <lineage>
        <taxon>Eukaryota</taxon>
        <taxon>Fungi</taxon>
        <taxon>Dikarya</taxon>
        <taxon>Ascomycota</taxon>
        <taxon>Pezizomycotina</taxon>
        <taxon>Dothideomycetes</taxon>
        <taxon>Dothideomycetidae</taxon>
        <taxon>Mycosphaerellales</taxon>
        <taxon>Teratosphaeriaceae</taxon>
        <taxon>Neohortaea</taxon>
    </lineage>
</organism>
<evidence type="ECO:0000256" key="6">
    <source>
        <dbReference type="ARBA" id="ARBA00022833"/>
    </source>
</evidence>
<feature type="compositionally biased region" description="Low complexity" evidence="10">
    <location>
        <begin position="50"/>
        <end position="69"/>
    </location>
</feature>
<dbReference type="AlphaFoldDB" id="A0A6A6PQ72"/>
<dbReference type="GO" id="GO:0007064">
    <property type="term" value="P:mitotic sister chromatid cohesion"/>
    <property type="evidence" value="ECO:0007669"/>
    <property type="project" value="TreeGrafter"/>
</dbReference>
<dbReference type="GO" id="GO:0000785">
    <property type="term" value="C:chromatin"/>
    <property type="evidence" value="ECO:0007669"/>
    <property type="project" value="TreeGrafter"/>
</dbReference>
<dbReference type="GO" id="GO:0061733">
    <property type="term" value="F:protein-lysine-acetyltransferase activity"/>
    <property type="evidence" value="ECO:0007669"/>
    <property type="project" value="TreeGrafter"/>
</dbReference>
<dbReference type="RefSeq" id="XP_033588391.1">
    <property type="nucleotide sequence ID" value="XM_033733951.1"/>
</dbReference>
<dbReference type="Pfam" id="PF13878">
    <property type="entry name" value="zf-C2H2_3"/>
    <property type="match status" value="1"/>
</dbReference>
<keyword evidence="5" id="KW-0863">Zinc-finger</keyword>
<keyword evidence="9" id="KW-0012">Acyltransferase</keyword>
<keyword evidence="4" id="KW-0479">Metal-binding</keyword>
<evidence type="ECO:0000256" key="3">
    <source>
        <dbReference type="ARBA" id="ARBA00022679"/>
    </source>
</evidence>
<keyword evidence="7" id="KW-0539">Nucleus</keyword>
<evidence type="ECO:0000256" key="10">
    <source>
        <dbReference type="SAM" id="MobiDB-lite"/>
    </source>
</evidence>
<reference evidence="13" key="1">
    <citation type="journal article" date="2020" name="Stud. Mycol.">
        <title>101 Dothideomycetes genomes: a test case for predicting lifestyles and emergence of pathogens.</title>
        <authorList>
            <person name="Haridas S."/>
            <person name="Albert R."/>
            <person name="Binder M."/>
            <person name="Bloem J."/>
            <person name="Labutti K."/>
            <person name="Salamov A."/>
            <person name="Andreopoulos B."/>
            <person name="Baker S."/>
            <person name="Barry K."/>
            <person name="Bills G."/>
            <person name="Bluhm B."/>
            <person name="Cannon C."/>
            <person name="Castanera R."/>
            <person name="Culley D."/>
            <person name="Daum C."/>
            <person name="Ezra D."/>
            <person name="Gonzalez J."/>
            <person name="Henrissat B."/>
            <person name="Kuo A."/>
            <person name="Liang C."/>
            <person name="Lipzen A."/>
            <person name="Lutzoni F."/>
            <person name="Magnuson J."/>
            <person name="Mondo S."/>
            <person name="Nolan M."/>
            <person name="Ohm R."/>
            <person name="Pangilinan J."/>
            <person name="Park H.-J."/>
            <person name="Ramirez L."/>
            <person name="Alfaro M."/>
            <person name="Sun H."/>
            <person name="Tritt A."/>
            <person name="Yoshinaga Y."/>
            <person name="Zwiers L.-H."/>
            <person name="Turgeon B."/>
            <person name="Goodwin S."/>
            <person name="Spatafora J."/>
            <person name="Crous P."/>
            <person name="Grigoriev I."/>
        </authorList>
    </citation>
    <scope>NUCLEOTIDE SEQUENCE</scope>
    <source>
        <strain evidence="13">CBS 113389</strain>
    </source>
</reference>
<feature type="region of interest" description="Disordered" evidence="10">
    <location>
        <begin position="48"/>
        <end position="93"/>
    </location>
</feature>
<gene>
    <name evidence="13" type="ORF">BDY17DRAFT_299773</name>
</gene>
<keyword evidence="6" id="KW-0862">Zinc</keyword>
<keyword evidence="14" id="KW-1185">Reference proteome</keyword>
<sequence>MARRVRGSARVLLPLPVNTAAHLFPSQPSSRRNVIGMTLPSAMISNTLCSTSDVPTPSSSPAHRQTSTPPSSPPGFPWDRQHESPDASDAKPAIPSAFSLLGKRKALDAISDNARPAKKSATAKPAEARASLTQMHISIGQAVQKRCKTCGMEYVPSSAEDRKLHDKYHTQHTHGFDVGKDFVTKAPAHLVFPGARQGDAICVVDCYAPHARKRKGQAVLELVQRELGAVHIPEDELWNSKSPVNTSTGKYRMYLYIRDSKCIGLLLAQKVQRAHRVTEPTFTQQCAGDAGNARMTAAAALKARQEAQAKQLEQPLQLSREDFSAKVGISRIWTSPTYRRQDVAMTLLHTGLEDSRQCAERQEMSADELRELRDHDEERLSKDSVAFSQPTAAGTRLARRWFGQPYGWKVYID</sequence>
<evidence type="ECO:0000256" key="5">
    <source>
        <dbReference type="ARBA" id="ARBA00022771"/>
    </source>
</evidence>
<evidence type="ECO:0000256" key="8">
    <source>
        <dbReference type="ARBA" id="ARBA00023306"/>
    </source>
</evidence>
<dbReference type="Pfam" id="PF13880">
    <property type="entry name" value="Acetyltransf_13"/>
    <property type="match status" value="1"/>
</dbReference>
<dbReference type="InterPro" id="IPR028005">
    <property type="entry name" value="AcTrfase_ESCO_Znf_dom"/>
</dbReference>
<keyword evidence="3" id="KW-0808">Transferase</keyword>
<evidence type="ECO:0000259" key="11">
    <source>
        <dbReference type="Pfam" id="PF13878"/>
    </source>
</evidence>
<feature type="domain" description="N-acetyltransferase ESCO acetyl-transferase" evidence="12">
    <location>
        <begin position="324"/>
        <end position="411"/>
    </location>
</feature>
<dbReference type="GO" id="GO:0008270">
    <property type="term" value="F:zinc ion binding"/>
    <property type="evidence" value="ECO:0007669"/>
    <property type="project" value="UniProtKB-KW"/>
</dbReference>
<comment type="subcellular location">
    <subcellularLocation>
        <location evidence="1">Nucleus</location>
    </subcellularLocation>
</comment>
<dbReference type="GO" id="GO:0005634">
    <property type="term" value="C:nucleus"/>
    <property type="evidence" value="ECO:0007669"/>
    <property type="project" value="UniProtKB-SubCell"/>
</dbReference>
<feature type="domain" description="N-acetyltransferase ESCO zinc-finger" evidence="11">
    <location>
        <begin position="134"/>
        <end position="170"/>
    </location>
</feature>
<accession>A0A6A6PQ72</accession>
<evidence type="ECO:0000256" key="7">
    <source>
        <dbReference type="ARBA" id="ARBA00023242"/>
    </source>
</evidence>
<dbReference type="EMBL" id="MU001637">
    <property type="protein sequence ID" value="KAF2481821.1"/>
    <property type="molecule type" value="Genomic_DNA"/>
</dbReference>
<evidence type="ECO:0000259" key="12">
    <source>
        <dbReference type="Pfam" id="PF13880"/>
    </source>
</evidence>